<comment type="catalytic activity">
    <reaction evidence="6">
        <text>glycolate + A = glyoxylate + AH2</text>
        <dbReference type="Rhea" id="RHEA:21264"/>
        <dbReference type="ChEBI" id="CHEBI:13193"/>
        <dbReference type="ChEBI" id="CHEBI:17499"/>
        <dbReference type="ChEBI" id="CHEBI:29805"/>
        <dbReference type="ChEBI" id="CHEBI:36655"/>
        <dbReference type="EC" id="1.1.99.14"/>
    </reaction>
</comment>
<dbReference type="Pfam" id="PF02754">
    <property type="entry name" value="CCG"/>
    <property type="match status" value="2"/>
</dbReference>
<dbReference type="EC" id="1.1.99.14" evidence="6"/>
<dbReference type="PROSITE" id="PS00198">
    <property type="entry name" value="4FE4S_FER_1"/>
    <property type="match status" value="1"/>
</dbReference>
<dbReference type="InterPro" id="IPR004017">
    <property type="entry name" value="Cys_rich_dom"/>
</dbReference>
<keyword evidence="6" id="KW-0813">Transport</keyword>
<dbReference type="PANTHER" id="PTHR32479:SF17">
    <property type="entry name" value="GLYCOLATE OXIDASE IRON-SULFUR SUBUNIT"/>
    <property type="match status" value="1"/>
</dbReference>
<dbReference type="PROSITE" id="PS51379">
    <property type="entry name" value="4FE4S_FER_2"/>
    <property type="match status" value="2"/>
</dbReference>
<keyword evidence="4 6" id="KW-0408">Iron</keyword>
<dbReference type="Proteomes" id="UP000644693">
    <property type="component" value="Unassembled WGS sequence"/>
</dbReference>
<evidence type="ECO:0000256" key="3">
    <source>
        <dbReference type="ARBA" id="ARBA00022737"/>
    </source>
</evidence>
<name>A0A919CJI4_9GAMM</name>
<dbReference type="PIRSF" id="PIRSF000139">
    <property type="entry name" value="Glc_ox_4Fe-4S"/>
    <property type="match status" value="1"/>
</dbReference>
<comment type="caution">
    <text evidence="8">The sequence shown here is derived from an EMBL/GenBank/DDBJ whole genome shotgun (WGS) entry which is preliminary data.</text>
</comment>
<proteinExistence type="predicted"/>
<dbReference type="Gene3D" id="1.10.1060.10">
    <property type="entry name" value="Alpha-helical ferredoxin"/>
    <property type="match status" value="1"/>
</dbReference>
<evidence type="ECO:0000256" key="6">
    <source>
        <dbReference type="PIRNR" id="PIRNR000139"/>
    </source>
</evidence>
<keyword evidence="2 6" id="KW-0479">Metal-binding</keyword>
<protein>
    <recommendedName>
        <fullName evidence="6">Glycolate oxidase iron-sulfur subunit</fullName>
        <ecNumber evidence="6">1.1.99.14</ecNumber>
    </recommendedName>
</protein>
<reference evidence="8" key="2">
    <citation type="submission" date="2020-09" db="EMBL/GenBank/DDBJ databases">
        <authorList>
            <person name="Sun Q."/>
            <person name="Kim S."/>
        </authorList>
    </citation>
    <scope>NUCLEOTIDE SEQUENCE</scope>
    <source>
        <strain evidence="8">KCTC 23430</strain>
    </source>
</reference>
<evidence type="ECO:0000313" key="8">
    <source>
        <dbReference type="EMBL" id="GHD31061.1"/>
    </source>
</evidence>
<dbReference type="Pfam" id="PF13183">
    <property type="entry name" value="Fer4_8"/>
    <property type="match status" value="1"/>
</dbReference>
<comment type="catalytic activity">
    <reaction evidence="6">
        <text>(R)-lactate + A = pyruvate + AH2</text>
        <dbReference type="Rhea" id="RHEA:15089"/>
        <dbReference type="ChEBI" id="CHEBI:13193"/>
        <dbReference type="ChEBI" id="CHEBI:15361"/>
        <dbReference type="ChEBI" id="CHEBI:16004"/>
        <dbReference type="ChEBI" id="CHEBI:17499"/>
    </reaction>
</comment>
<keyword evidence="3" id="KW-0677">Repeat</keyword>
<evidence type="ECO:0000256" key="4">
    <source>
        <dbReference type="ARBA" id="ARBA00023004"/>
    </source>
</evidence>
<evidence type="ECO:0000256" key="5">
    <source>
        <dbReference type="ARBA" id="ARBA00023014"/>
    </source>
</evidence>
<evidence type="ECO:0000256" key="2">
    <source>
        <dbReference type="ARBA" id="ARBA00022723"/>
    </source>
</evidence>
<dbReference type="NCBIfam" id="NF008434">
    <property type="entry name" value="PRK11274.1"/>
    <property type="match status" value="1"/>
</dbReference>
<feature type="domain" description="4Fe-4S ferredoxin-type" evidence="7">
    <location>
        <begin position="15"/>
        <end position="45"/>
    </location>
</feature>
<evidence type="ECO:0000313" key="9">
    <source>
        <dbReference type="Proteomes" id="UP000644693"/>
    </source>
</evidence>
<evidence type="ECO:0000259" key="7">
    <source>
        <dbReference type="PROSITE" id="PS51379"/>
    </source>
</evidence>
<comment type="function">
    <text evidence="6">Component of a complex that catalyzes the oxidation of glycolate to glyoxylate.</text>
</comment>
<feature type="domain" description="4Fe-4S ferredoxin-type" evidence="7">
    <location>
        <begin position="65"/>
        <end position="88"/>
    </location>
</feature>
<dbReference type="InterPro" id="IPR009051">
    <property type="entry name" value="Helical_ferredxn"/>
</dbReference>
<dbReference type="InterPro" id="IPR017896">
    <property type="entry name" value="4Fe4S_Fe-S-bd"/>
</dbReference>
<dbReference type="GO" id="GO:0046872">
    <property type="term" value="F:metal ion binding"/>
    <property type="evidence" value="ECO:0007669"/>
    <property type="project" value="UniProtKB-UniRule"/>
</dbReference>
<keyword evidence="9" id="KW-1185">Reference proteome</keyword>
<dbReference type="AlphaFoldDB" id="A0A919CJI4"/>
<accession>A0A919CJI4</accession>
<dbReference type="InterPro" id="IPR012257">
    <property type="entry name" value="Glc_ox_4Fe-4S"/>
</dbReference>
<reference evidence="8" key="1">
    <citation type="journal article" date="2014" name="Int. J. Syst. Evol. Microbiol.">
        <title>Complete genome sequence of Corynebacterium casei LMG S-19264T (=DSM 44701T), isolated from a smear-ripened cheese.</title>
        <authorList>
            <consortium name="US DOE Joint Genome Institute (JGI-PGF)"/>
            <person name="Walter F."/>
            <person name="Albersmeier A."/>
            <person name="Kalinowski J."/>
            <person name="Ruckert C."/>
        </authorList>
    </citation>
    <scope>NUCLEOTIDE SEQUENCE</scope>
    <source>
        <strain evidence="8">KCTC 23430</strain>
    </source>
</reference>
<evidence type="ECO:0000256" key="1">
    <source>
        <dbReference type="ARBA" id="ARBA00022485"/>
    </source>
</evidence>
<dbReference type="PANTHER" id="PTHR32479">
    <property type="entry name" value="GLYCOLATE OXIDASE IRON-SULFUR SUBUNIT"/>
    <property type="match status" value="1"/>
</dbReference>
<dbReference type="GO" id="GO:0051539">
    <property type="term" value="F:4 iron, 4 sulfur cluster binding"/>
    <property type="evidence" value="ECO:0007669"/>
    <property type="project" value="UniProtKB-UniRule"/>
</dbReference>
<organism evidence="8 9">
    <name type="scientific">Parahalioglobus pacificus</name>
    <dbReference type="NCBI Taxonomy" id="930806"/>
    <lineage>
        <taxon>Bacteria</taxon>
        <taxon>Pseudomonadati</taxon>
        <taxon>Pseudomonadota</taxon>
        <taxon>Gammaproteobacteria</taxon>
        <taxon>Cellvibrionales</taxon>
        <taxon>Halieaceae</taxon>
        <taxon>Parahalioglobus</taxon>
    </lineage>
</organism>
<gene>
    <name evidence="8" type="primary">glcF</name>
    <name evidence="8" type="ORF">GCM10007053_13690</name>
</gene>
<dbReference type="SUPFAM" id="SSF54862">
    <property type="entry name" value="4Fe-4S ferredoxins"/>
    <property type="match status" value="1"/>
</dbReference>
<keyword evidence="6" id="KW-0249">Electron transport</keyword>
<comment type="cofactor">
    <cofactor evidence="6">
        <name>[4Fe-4S] cluster</name>
        <dbReference type="ChEBI" id="CHEBI:49883"/>
    </cofactor>
    <text evidence="6">Binds 2 [4Fe-4S] clusters.</text>
</comment>
<dbReference type="RefSeq" id="WP_189476564.1">
    <property type="nucleotide sequence ID" value="NZ_BMYM01000001.1"/>
</dbReference>
<keyword evidence="1 6" id="KW-0004">4Fe-4S</keyword>
<dbReference type="EMBL" id="BMYM01000001">
    <property type="protein sequence ID" value="GHD31061.1"/>
    <property type="molecule type" value="Genomic_DNA"/>
</dbReference>
<sequence>MHVELHPRYQNTTEGQRGAELLSACVHCGFCLATCPTYLDTPDERDSPRGRIYLVKNLLEQGDASALTRQHLDRCLTCRSCETTCPSGMQYGALVDLGRGLVDELAPRPWWQRITRLALRKTLTSPRLFQPLIRLGQMLRPVLPKALAQAVPAPRQRHPTPSSQHRRRVLLLDGCVQAAATPQTNDAVIRILNALGIDGEFSVGAGCCGAVNYHLGAHDDGLDDMRRNIDAWWPAIEAGAEAVVTSASGCGATVHEYGQYLVGDPDYATRAAKISELAVDIAQLLASEDLTPLTAQTQPRVALHTPCTLQHVLGADEAVRSILQGAGIELTQTCDDHLCCGSAGTYSLLQPERSQRLRERKIAALTGDAPERIVTANVGCQLHLDAAATQPVHHWVELLDPSPVDPA</sequence>
<keyword evidence="5 6" id="KW-0411">Iron-sulfur</keyword>
<dbReference type="InterPro" id="IPR017900">
    <property type="entry name" value="4Fe4S_Fe_S_CS"/>
</dbReference>
<dbReference type="GO" id="GO:0019154">
    <property type="term" value="F:glycolate dehydrogenase activity"/>
    <property type="evidence" value="ECO:0007669"/>
    <property type="project" value="UniProtKB-EC"/>
</dbReference>